<dbReference type="GO" id="GO:0005737">
    <property type="term" value="C:cytoplasm"/>
    <property type="evidence" value="ECO:0007669"/>
    <property type="project" value="UniProtKB-SubCell"/>
</dbReference>
<evidence type="ECO:0000256" key="14">
    <source>
        <dbReference type="PIRSR" id="PIRSR001529-2"/>
    </source>
</evidence>
<dbReference type="InterPro" id="IPR042103">
    <property type="entry name" value="SerRS_1_N_sf"/>
</dbReference>
<sequence length="430" mass="47848">MIDSKLLRQDAAAIAERLKTRGYEFPLAEYQRLEEARKTAQVAAEQLQARRNTLSAQIGQAKRNGTDTSVLMTEAGALDSQQQTSEQEYANIQTALDTLLAGVPNLPHESVPVGKDEDDNVEVRRWGAPRVFDFPPKEHADLENIGLDFDDGAKIAGARFTVLRDGLARLHRAIAQFMLDTHTREHGYTEMYVPYLANAQTLFGTGQLPKFEEDLFKTALGERSFYLIPTAEVSLTNLVADTVLDEADLPLYITAQTPCFRSEAGAHGKDTRGMIRQHQFEKVEMVKIVAPETSFDELEKLTANAEIILQKLNLPYRVVLLCTGDMGFSATKTYDLEVWLPGQGKYREISSCSNCGDFQARRMQARYRPKDSKKPQPVHTLNGSGLAVGRTLVAILENYQNADGSITIPEVLIPYMGGLTEIRPGTNPRK</sequence>
<dbReference type="PROSITE" id="PS50862">
    <property type="entry name" value="AA_TRNA_LIGASE_II"/>
    <property type="match status" value="1"/>
</dbReference>
<evidence type="ECO:0000256" key="8">
    <source>
        <dbReference type="ARBA" id="ARBA00022917"/>
    </source>
</evidence>
<feature type="binding site" evidence="12">
    <location>
        <begin position="230"/>
        <end position="232"/>
    </location>
    <ligand>
        <name>L-serine</name>
        <dbReference type="ChEBI" id="CHEBI:33384"/>
    </ligand>
</feature>
<accession>A0A381EFM3</accession>
<dbReference type="InterPro" id="IPR006195">
    <property type="entry name" value="aa-tRNA-synth_II"/>
</dbReference>
<dbReference type="Pfam" id="PF02403">
    <property type="entry name" value="Seryl_tRNA_N"/>
    <property type="match status" value="1"/>
</dbReference>
<evidence type="ECO:0000256" key="1">
    <source>
        <dbReference type="ARBA" id="ARBA00004496"/>
    </source>
</evidence>
<evidence type="ECO:0000256" key="13">
    <source>
        <dbReference type="PIRSR" id="PIRSR001529-1"/>
    </source>
</evidence>
<dbReference type="NCBIfam" id="TIGR00414">
    <property type="entry name" value="serS"/>
    <property type="match status" value="1"/>
</dbReference>
<gene>
    <name evidence="12 17" type="primary">serS</name>
    <name evidence="17" type="ORF">NCTC13294_02688</name>
</gene>
<evidence type="ECO:0000256" key="5">
    <source>
        <dbReference type="ARBA" id="ARBA00022598"/>
    </source>
</evidence>
<comment type="subunit">
    <text evidence="12">Homodimer. The tRNA molecule binds across the dimer.</text>
</comment>
<evidence type="ECO:0000256" key="6">
    <source>
        <dbReference type="ARBA" id="ARBA00022741"/>
    </source>
</evidence>
<dbReference type="RefSeq" id="WP_115612718.1">
    <property type="nucleotide sequence ID" value="NZ_JBHLZC010000001.1"/>
</dbReference>
<evidence type="ECO:0000313" key="18">
    <source>
        <dbReference type="Proteomes" id="UP000254572"/>
    </source>
</evidence>
<feature type="binding site" evidence="12 14">
    <location>
        <begin position="348"/>
        <end position="351"/>
    </location>
    <ligand>
        <name>ATP</name>
        <dbReference type="ChEBI" id="CHEBI:30616"/>
    </ligand>
</feature>
<name>A0A381EFM3_9GAMM</name>
<dbReference type="CDD" id="cd00770">
    <property type="entry name" value="SerRS_core"/>
    <property type="match status" value="1"/>
</dbReference>
<feature type="binding site" evidence="12">
    <location>
        <position position="384"/>
    </location>
    <ligand>
        <name>L-serine</name>
        <dbReference type="ChEBI" id="CHEBI:33384"/>
    </ligand>
</feature>
<keyword evidence="5 12" id="KW-0436">Ligase</keyword>
<comment type="pathway">
    <text evidence="2 12">Aminoacyl-tRNA biosynthesis; selenocysteinyl-tRNA(Sec) biosynthesis; L-seryl-tRNA(Sec) from L-serine and tRNA(Sec): step 1/1.</text>
</comment>
<dbReference type="InterPro" id="IPR002314">
    <property type="entry name" value="aa-tRNA-synt_IIb"/>
</dbReference>
<evidence type="ECO:0000256" key="2">
    <source>
        <dbReference type="ARBA" id="ARBA00005045"/>
    </source>
</evidence>
<evidence type="ECO:0000256" key="3">
    <source>
        <dbReference type="ARBA" id="ARBA00010728"/>
    </source>
</evidence>
<dbReference type="InterPro" id="IPR010978">
    <property type="entry name" value="tRNA-bd_arm"/>
</dbReference>
<dbReference type="Pfam" id="PF00587">
    <property type="entry name" value="tRNA-synt_2b"/>
    <property type="match status" value="1"/>
</dbReference>
<dbReference type="EMBL" id="UFUW01000001">
    <property type="protein sequence ID" value="SUX25798.1"/>
    <property type="molecule type" value="Genomic_DNA"/>
</dbReference>
<dbReference type="GO" id="GO:0006434">
    <property type="term" value="P:seryl-tRNA aminoacylation"/>
    <property type="evidence" value="ECO:0007669"/>
    <property type="project" value="UniProtKB-UniRule"/>
</dbReference>
<dbReference type="SUPFAM" id="SSF46589">
    <property type="entry name" value="tRNA-binding arm"/>
    <property type="match status" value="1"/>
</dbReference>
<keyword evidence="18" id="KW-1185">Reference proteome</keyword>
<feature type="binding site" evidence="12 14">
    <location>
        <begin position="261"/>
        <end position="263"/>
    </location>
    <ligand>
        <name>ATP</name>
        <dbReference type="ChEBI" id="CHEBI:30616"/>
    </ligand>
</feature>
<dbReference type="UniPathway" id="UPA00906">
    <property type="reaction ID" value="UER00895"/>
</dbReference>
<feature type="coiled-coil region" evidence="15">
    <location>
        <begin position="30"/>
        <end position="64"/>
    </location>
</feature>
<comment type="domain">
    <text evidence="12">Consists of two distinct domains, a catalytic core and a N-terminal extension that is involved in tRNA binding.</text>
</comment>
<feature type="binding site" evidence="13">
    <location>
        <position position="261"/>
    </location>
    <ligand>
        <name>L-serine</name>
        <dbReference type="ChEBI" id="CHEBI:33384"/>
    </ligand>
</feature>
<evidence type="ECO:0000256" key="11">
    <source>
        <dbReference type="ARBA" id="ARBA00048823"/>
    </source>
</evidence>
<reference evidence="17 18" key="1">
    <citation type="submission" date="2018-06" db="EMBL/GenBank/DDBJ databases">
        <authorList>
            <consortium name="Pathogen Informatics"/>
            <person name="Doyle S."/>
        </authorList>
    </citation>
    <scope>NUCLEOTIDE SEQUENCE [LARGE SCALE GENOMIC DNA]</scope>
    <source>
        <strain evidence="17 18">NCTC13294</strain>
    </source>
</reference>
<evidence type="ECO:0000256" key="9">
    <source>
        <dbReference type="ARBA" id="ARBA00023146"/>
    </source>
</evidence>
<comment type="catalytic activity">
    <reaction evidence="10 12">
        <text>tRNA(Sec) + L-serine + ATP = L-seryl-tRNA(Sec) + AMP + diphosphate + H(+)</text>
        <dbReference type="Rhea" id="RHEA:42580"/>
        <dbReference type="Rhea" id="RHEA-COMP:9742"/>
        <dbReference type="Rhea" id="RHEA-COMP:10128"/>
        <dbReference type="ChEBI" id="CHEBI:15378"/>
        <dbReference type="ChEBI" id="CHEBI:30616"/>
        <dbReference type="ChEBI" id="CHEBI:33019"/>
        <dbReference type="ChEBI" id="CHEBI:33384"/>
        <dbReference type="ChEBI" id="CHEBI:78442"/>
        <dbReference type="ChEBI" id="CHEBI:78533"/>
        <dbReference type="ChEBI" id="CHEBI:456215"/>
        <dbReference type="EC" id="6.1.1.11"/>
    </reaction>
</comment>
<dbReference type="Proteomes" id="UP000254572">
    <property type="component" value="Unassembled WGS sequence"/>
</dbReference>
<comment type="function">
    <text evidence="12">Catalyzes the attachment of serine to tRNA(Ser). Is also able to aminoacylate tRNA(Sec) with serine, to form the misacylated tRNA L-seryl-tRNA(Sec), which will be further converted into selenocysteinyl-tRNA(Sec).</text>
</comment>
<dbReference type="HAMAP" id="MF_00176">
    <property type="entry name" value="Ser_tRNA_synth_type1"/>
    <property type="match status" value="1"/>
</dbReference>
<feature type="binding site" evidence="13">
    <location>
        <position position="230"/>
    </location>
    <ligand>
        <name>L-serine</name>
        <dbReference type="ChEBI" id="CHEBI:33384"/>
    </ligand>
</feature>
<evidence type="ECO:0000256" key="7">
    <source>
        <dbReference type="ARBA" id="ARBA00022840"/>
    </source>
</evidence>
<dbReference type="PIRSF" id="PIRSF001529">
    <property type="entry name" value="Ser-tRNA-synth_IIa"/>
    <property type="match status" value="1"/>
</dbReference>
<dbReference type="GO" id="GO:0016260">
    <property type="term" value="P:selenocysteine biosynthetic process"/>
    <property type="evidence" value="ECO:0007669"/>
    <property type="project" value="UniProtKB-UniRule"/>
</dbReference>
<proteinExistence type="inferred from homology"/>
<comment type="catalytic activity">
    <reaction evidence="11 12">
        <text>tRNA(Ser) + L-serine + ATP = L-seryl-tRNA(Ser) + AMP + diphosphate + H(+)</text>
        <dbReference type="Rhea" id="RHEA:12292"/>
        <dbReference type="Rhea" id="RHEA-COMP:9669"/>
        <dbReference type="Rhea" id="RHEA-COMP:9703"/>
        <dbReference type="ChEBI" id="CHEBI:15378"/>
        <dbReference type="ChEBI" id="CHEBI:30616"/>
        <dbReference type="ChEBI" id="CHEBI:33019"/>
        <dbReference type="ChEBI" id="CHEBI:33384"/>
        <dbReference type="ChEBI" id="CHEBI:78442"/>
        <dbReference type="ChEBI" id="CHEBI:78533"/>
        <dbReference type="ChEBI" id="CHEBI:456215"/>
        <dbReference type="EC" id="6.1.1.11"/>
    </reaction>
</comment>
<dbReference type="InterPro" id="IPR045864">
    <property type="entry name" value="aa-tRNA-synth_II/BPL/LPL"/>
</dbReference>
<evidence type="ECO:0000313" key="17">
    <source>
        <dbReference type="EMBL" id="SUX25798.1"/>
    </source>
</evidence>
<dbReference type="GO" id="GO:0005524">
    <property type="term" value="F:ATP binding"/>
    <property type="evidence" value="ECO:0007669"/>
    <property type="project" value="UniProtKB-UniRule"/>
</dbReference>
<evidence type="ECO:0000256" key="15">
    <source>
        <dbReference type="SAM" id="Coils"/>
    </source>
</evidence>
<dbReference type="OrthoDB" id="9804647at2"/>
<evidence type="ECO:0000259" key="16">
    <source>
        <dbReference type="PROSITE" id="PS50862"/>
    </source>
</evidence>
<feature type="binding site" evidence="13">
    <location>
        <position position="382"/>
    </location>
    <ligand>
        <name>L-serine</name>
        <dbReference type="ChEBI" id="CHEBI:33384"/>
    </ligand>
</feature>
<dbReference type="AlphaFoldDB" id="A0A381EFM3"/>
<dbReference type="InterPro" id="IPR033729">
    <property type="entry name" value="SerRS_core"/>
</dbReference>
<evidence type="ECO:0000256" key="4">
    <source>
        <dbReference type="ARBA" id="ARBA00022490"/>
    </source>
</evidence>
<evidence type="ECO:0000256" key="12">
    <source>
        <dbReference type="HAMAP-Rule" id="MF_00176"/>
    </source>
</evidence>
<keyword evidence="8 12" id="KW-0648">Protein biosynthesis</keyword>
<dbReference type="EC" id="6.1.1.11" evidence="12"/>
<dbReference type="PANTHER" id="PTHR43697:SF1">
    <property type="entry name" value="SERINE--TRNA LIGASE"/>
    <property type="match status" value="1"/>
</dbReference>
<dbReference type="Gene3D" id="1.10.287.40">
    <property type="entry name" value="Serine-tRNA synthetase, tRNA binding domain"/>
    <property type="match status" value="1"/>
</dbReference>
<evidence type="ECO:0000256" key="10">
    <source>
        <dbReference type="ARBA" id="ARBA00047929"/>
    </source>
</evidence>
<dbReference type="Gene3D" id="3.30.930.10">
    <property type="entry name" value="Bira Bifunctional Protein, Domain 2"/>
    <property type="match status" value="1"/>
</dbReference>
<protein>
    <recommendedName>
        <fullName evidence="12">Serine--tRNA ligase</fullName>
        <ecNumber evidence="12">6.1.1.11</ecNumber>
    </recommendedName>
    <alternativeName>
        <fullName evidence="12">Seryl-tRNA synthetase</fullName>
        <shortName evidence="12">SerRS</shortName>
    </alternativeName>
    <alternativeName>
        <fullName evidence="12">Seryl-tRNA(Ser/Sec) synthetase</fullName>
    </alternativeName>
</protein>
<comment type="caution">
    <text evidence="12">Lacks conserved residue(s) required for the propagation of feature annotation.</text>
</comment>
<dbReference type="PRINTS" id="PR00981">
    <property type="entry name" value="TRNASYNTHSER"/>
</dbReference>
<dbReference type="GO" id="GO:0004828">
    <property type="term" value="F:serine-tRNA ligase activity"/>
    <property type="evidence" value="ECO:0007669"/>
    <property type="project" value="UniProtKB-UniRule"/>
</dbReference>
<comment type="similarity">
    <text evidence="3 12">Belongs to the class-II aminoacyl-tRNA synthetase family. Type-1 seryl-tRNA synthetase subfamily.</text>
</comment>
<keyword evidence="7 12" id="KW-0067">ATP-binding</keyword>
<keyword evidence="4 12" id="KW-0963">Cytoplasm</keyword>
<dbReference type="InterPro" id="IPR002317">
    <property type="entry name" value="Ser-tRNA-ligase_type_1"/>
</dbReference>
<feature type="binding site" evidence="12 13">
    <location>
        <position position="284"/>
    </location>
    <ligand>
        <name>L-serine</name>
        <dbReference type="ChEBI" id="CHEBI:33384"/>
    </ligand>
</feature>
<comment type="subcellular location">
    <subcellularLocation>
        <location evidence="1 12">Cytoplasm</location>
    </subcellularLocation>
</comment>
<keyword evidence="15" id="KW-0175">Coiled coil</keyword>
<feature type="domain" description="Aminoacyl-transfer RNA synthetases class-II family profile" evidence="16">
    <location>
        <begin position="169"/>
        <end position="409"/>
    </location>
</feature>
<dbReference type="InterPro" id="IPR015866">
    <property type="entry name" value="Ser-tRNA-synth_1_N"/>
</dbReference>
<keyword evidence="6 12" id="KW-0547">Nucleotide-binding</keyword>
<dbReference type="SUPFAM" id="SSF55681">
    <property type="entry name" value="Class II aaRS and biotin synthetases"/>
    <property type="match status" value="1"/>
</dbReference>
<organism evidence="17 18">
    <name type="scientific">Cardiobacterium valvarum</name>
    <dbReference type="NCBI Taxonomy" id="194702"/>
    <lineage>
        <taxon>Bacteria</taxon>
        <taxon>Pseudomonadati</taxon>
        <taxon>Pseudomonadota</taxon>
        <taxon>Gammaproteobacteria</taxon>
        <taxon>Cardiobacteriales</taxon>
        <taxon>Cardiobacteriaceae</taxon>
        <taxon>Cardiobacterium</taxon>
    </lineage>
</organism>
<dbReference type="PANTHER" id="PTHR43697">
    <property type="entry name" value="SERYL-TRNA SYNTHETASE"/>
    <property type="match status" value="1"/>
</dbReference>
<keyword evidence="9 12" id="KW-0030">Aminoacyl-tRNA synthetase</keyword>